<name>A0A6P6AHH5_DURZI</name>
<proteinExistence type="predicted"/>
<dbReference type="GO" id="GO:0005680">
    <property type="term" value="C:anaphase-promoting complex"/>
    <property type="evidence" value="ECO:0007669"/>
    <property type="project" value="InterPro"/>
</dbReference>
<dbReference type="AlphaFoldDB" id="A0A6P6AHH5"/>
<accession>A0A6P6AHH5</accession>
<keyword evidence="4" id="KW-1185">Reference proteome</keyword>
<evidence type="ECO:0000256" key="2">
    <source>
        <dbReference type="ARBA" id="ARBA00022776"/>
    </source>
</evidence>
<keyword evidence="2" id="KW-0498">Mitosis</keyword>
<evidence type="ECO:0000313" key="5">
    <source>
        <dbReference type="RefSeq" id="XP_022764248.1"/>
    </source>
</evidence>
<dbReference type="GO" id="GO:0031145">
    <property type="term" value="P:anaphase-promoting complex-dependent catabolic process"/>
    <property type="evidence" value="ECO:0007669"/>
    <property type="project" value="TreeGrafter"/>
</dbReference>
<gene>
    <name evidence="5" type="primary">LOC111309464</name>
</gene>
<dbReference type="PANTHER" id="PTHR12827:SF3">
    <property type="entry name" value="ANAPHASE-PROMOTING COMPLEX SUBUNIT 1"/>
    <property type="match status" value="1"/>
</dbReference>
<dbReference type="PANTHER" id="PTHR12827">
    <property type="entry name" value="MEIOTIC CHECKPOINT REGULATOR TSG24 FAMILY MEMBER"/>
    <property type="match status" value="1"/>
</dbReference>
<evidence type="ECO:0000256" key="3">
    <source>
        <dbReference type="ARBA" id="ARBA00023306"/>
    </source>
</evidence>
<dbReference type="InterPro" id="IPR024990">
    <property type="entry name" value="Apc1"/>
</dbReference>
<dbReference type="RefSeq" id="XP_022764248.1">
    <property type="nucleotide sequence ID" value="XM_022908513.1"/>
</dbReference>
<dbReference type="GO" id="GO:0070979">
    <property type="term" value="P:protein K11-linked ubiquitination"/>
    <property type="evidence" value="ECO:0007669"/>
    <property type="project" value="TreeGrafter"/>
</dbReference>
<dbReference type="GeneID" id="111309464"/>
<organism evidence="4 5">
    <name type="scientific">Durio zibethinus</name>
    <name type="common">Durian</name>
    <dbReference type="NCBI Taxonomy" id="66656"/>
    <lineage>
        <taxon>Eukaryota</taxon>
        <taxon>Viridiplantae</taxon>
        <taxon>Streptophyta</taxon>
        <taxon>Embryophyta</taxon>
        <taxon>Tracheophyta</taxon>
        <taxon>Spermatophyta</taxon>
        <taxon>Magnoliopsida</taxon>
        <taxon>eudicotyledons</taxon>
        <taxon>Gunneridae</taxon>
        <taxon>Pentapetalae</taxon>
        <taxon>rosids</taxon>
        <taxon>malvids</taxon>
        <taxon>Malvales</taxon>
        <taxon>Malvaceae</taxon>
        <taxon>Helicteroideae</taxon>
        <taxon>Durio</taxon>
    </lineage>
</organism>
<evidence type="ECO:0000256" key="1">
    <source>
        <dbReference type="ARBA" id="ARBA00022618"/>
    </source>
</evidence>
<protein>
    <submittedName>
        <fullName evidence="5">Anaphase-promoting complex subunit 1-like</fullName>
    </submittedName>
</protein>
<dbReference type="KEGG" id="dzi:111309464"/>
<sequence>MPVGVRQLTVLGEFKPLGLIAEALDGQPPDNLPDNCDYFLFDPEVTRQRDENLDNDVSASALSDRRDHELFIRGNRIIWSIRSRVFKRFILPSAVIMACRCHMGGVPEALLCVLQIDSLTIYSTSGFFQRKKSYNYLHYNSASIQSEPLNGAFLSSGCITGTLVSTRVWFIHSFYLSLYVEA</sequence>
<keyword evidence="1" id="KW-0132">Cell division</keyword>
<reference evidence="5" key="1">
    <citation type="submission" date="2025-08" db="UniProtKB">
        <authorList>
            <consortium name="RefSeq"/>
        </authorList>
    </citation>
    <scope>IDENTIFICATION</scope>
    <source>
        <tissue evidence="5">Fruit stalk</tissue>
    </source>
</reference>
<keyword evidence="3" id="KW-0131">Cell cycle</keyword>
<dbReference type="OrthoDB" id="26401at2759"/>
<dbReference type="GO" id="GO:0060090">
    <property type="term" value="F:molecular adaptor activity"/>
    <property type="evidence" value="ECO:0007669"/>
    <property type="project" value="TreeGrafter"/>
</dbReference>
<evidence type="ECO:0000313" key="4">
    <source>
        <dbReference type="Proteomes" id="UP000515121"/>
    </source>
</evidence>
<dbReference type="GO" id="GO:0051301">
    <property type="term" value="P:cell division"/>
    <property type="evidence" value="ECO:0007669"/>
    <property type="project" value="UniProtKB-KW"/>
</dbReference>
<dbReference type="GO" id="GO:0007091">
    <property type="term" value="P:metaphase/anaphase transition of mitotic cell cycle"/>
    <property type="evidence" value="ECO:0007669"/>
    <property type="project" value="TreeGrafter"/>
</dbReference>
<dbReference type="Proteomes" id="UP000515121">
    <property type="component" value="Unplaced"/>
</dbReference>